<dbReference type="PaxDb" id="4113-PGSC0003DMT400089546"/>
<reference evidence="2" key="2">
    <citation type="submission" date="2015-06" db="UniProtKB">
        <authorList>
            <consortium name="EnsemblPlants"/>
        </authorList>
    </citation>
    <scope>IDENTIFICATION</scope>
    <source>
        <strain evidence="2">DM1-3 516 R44</strain>
    </source>
</reference>
<dbReference type="PANTHER" id="PTHR33180">
    <property type="entry name" value="PHOTOSYSTEM II CP43 REACTION CENTER PROTEIN"/>
    <property type="match status" value="1"/>
</dbReference>
<dbReference type="EnsemblPlants" id="PGSC0003DMT400089546">
    <property type="protein sequence ID" value="PGSC0003DMT400089546"/>
    <property type="gene ID" value="PGSC0003DMG400039117"/>
</dbReference>
<accession>M1DID9</accession>
<proteinExistence type="predicted"/>
<evidence type="ECO:0000313" key="2">
    <source>
        <dbReference type="EnsemblPlants" id="PGSC0003DMT400089546"/>
    </source>
</evidence>
<dbReference type="InParanoid" id="M1DID9"/>
<dbReference type="AlphaFoldDB" id="M1DID9"/>
<dbReference type="PANTHER" id="PTHR33180:SF31">
    <property type="entry name" value="POLYPROTEIN PROTEIN"/>
    <property type="match status" value="1"/>
</dbReference>
<dbReference type="HOGENOM" id="CLU_845663_0_0_1"/>
<organism evidence="2 3">
    <name type="scientific">Solanum tuberosum</name>
    <name type="common">Potato</name>
    <dbReference type="NCBI Taxonomy" id="4113"/>
    <lineage>
        <taxon>Eukaryota</taxon>
        <taxon>Viridiplantae</taxon>
        <taxon>Streptophyta</taxon>
        <taxon>Embryophyta</taxon>
        <taxon>Tracheophyta</taxon>
        <taxon>Spermatophyta</taxon>
        <taxon>Magnoliopsida</taxon>
        <taxon>eudicotyledons</taxon>
        <taxon>Gunneridae</taxon>
        <taxon>Pentapetalae</taxon>
        <taxon>asterids</taxon>
        <taxon>lamiids</taxon>
        <taxon>Solanales</taxon>
        <taxon>Solanaceae</taxon>
        <taxon>Solanoideae</taxon>
        <taxon>Solaneae</taxon>
        <taxon>Solanum</taxon>
    </lineage>
</organism>
<feature type="region of interest" description="Disordered" evidence="1">
    <location>
        <begin position="171"/>
        <end position="208"/>
    </location>
</feature>
<sequence>MEKYQNPSSISTRKSTRNKNKGKASSFIFIDSKCSDDHTTPLSVASSLGKLPDDSFYCGSSKKKFKFNIDSSLDKKVDFWNASHESMFYSLKDKTLVHDRVVDLNILISLDCPIKTLNEFYGLENIFSSIPMVVYEPLIRLFYDMARPKVAGRDIRPRKRANGITINEDAVASKAKAAKPPTTGGRGKGKGKAPATESPEVRSDSEGVYATHLTTSKSEGEHQDPQADISEPEDDQLLLAQRTEMLSKRLKDPSRIRVHQATPPPPLVPNQVVVPTLPAQGPPPRSLNRLKTEGLTTIIEEKRFVHRRCSGQIPRDLEHHQSPQVLDLY</sequence>
<feature type="compositionally biased region" description="Polar residues" evidence="1">
    <location>
        <begin position="1"/>
        <end position="13"/>
    </location>
</feature>
<keyword evidence="3" id="KW-1185">Reference proteome</keyword>
<feature type="compositionally biased region" description="Low complexity" evidence="1">
    <location>
        <begin position="171"/>
        <end position="183"/>
    </location>
</feature>
<feature type="region of interest" description="Disordered" evidence="1">
    <location>
        <begin position="1"/>
        <end position="23"/>
    </location>
</feature>
<dbReference type="Gramene" id="PGSC0003DMT400089546">
    <property type="protein sequence ID" value="PGSC0003DMT400089546"/>
    <property type="gene ID" value="PGSC0003DMG400039117"/>
</dbReference>
<dbReference type="Proteomes" id="UP000011115">
    <property type="component" value="Unassembled WGS sequence"/>
</dbReference>
<name>M1DID9_SOLTU</name>
<evidence type="ECO:0000313" key="3">
    <source>
        <dbReference type="Proteomes" id="UP000011115"/>
    </source>
</evidence>
<reference evidence="3" key="1">
    <citation type="journal article" date="2011" name="Nature">
        <title>Genome sequence and analysis of the tuber crop potato.</title>
        <authorList>
            <consortium name="The Potato Genome Sequencing Consortium"/>
        </authorList>
    </citation>
    <scope>NUCLEOTIDE SEQUENCE [LARGE SCALE GENOMIC DNA]</scope>
    <source>
        <strain evidence="3">cv. DM1-3 516 R44</strain>
    </source>
</reference>
<evidence type="ECO:0000256" key="1">
    <source>
        <dbReference type="SAM" id="MobiDB-lite"/>
    </source>
</evidence>
<protein>
    <submittedName>
        <fullName evidence="2">Uncharacterized protein</fullName>
    </submittedName>
</protein>